<evidence type="ECO:0000313" key="1">
    <source>
        <dbReference type="EMBL" id="KAE9060988.1"/>
    </source>
</evidence>
<evidence type="ECO:0000313" key="2">
    <source>
        <dbReference type="Proteomes" id="UP000441208"/>
    </source>
</evidence>
<proteinExistence type="predicted"/>
<accession>A0A6A3PW08</accession>
<reference evidence="1 2" key="1">
    <citation type="submission" date="2018-08" db="EMBL/GenBank/DDBJ databases">
        <title>Genomic investigation of the strawberry pathogen Phytophthora fragariae indicates pathogenicity is determined by transcriptional variation in three key races.</title>
        <authorList>
            <person name="Adams T.M."/>
            <person name="Armitage A.D."/>
            <person name="Sobczyk M.K."/>
            <person name="Bates H.J."/>
            <person name="Dunwell J.M."/>
            <person name="Nellist C.F."/>
            <person name="Harrison R.J."/>
        </authorList>
    </citation>
    <scope>NUCLEOTIDE SEQUENCE [LARGE SCALE GENOMIC DNA]</scope>
    <source>
        <strain evidence="1 2">NOV-71</strain>
    </source>
</reference>
<dbReference type="EMBL" id="QXFZ01005416">
    <property type="protein sequence ID" value="KAE9060988.1"/>
    <property type="molecule type" value="Genomic_DNA"/>
</dbReference>
<organism evidence="1 2">
    <name type="scientific">Phytophthora fragariae</name>
    <dbReference type="NCBI Taxonomy" id="53985"/>
    <lineage>
        <taxon>Eukaryota</taxon>
        <taxon>Sar</taxon>
        <taxon>Stramenopiles</taxon>
        <taxon>Oomycota</taxon>
        <taxon>Peronosporomycetes</taxon>
        <taxon>Peronosporales</taxon>
        <taxon>Peronosporaceae</taxon>
        <taxon>Phytophthora</taxon>
    </lineage>
</organism>
<protein>
    <submittedName>
        <fullName evidence="1">Uncharacterized protein</fullName>
    </submittedName>
</protein>
<dbReference type="AlphaFoldDB" id="A0A6A3PW08"/>
<sequence length="73" mass="8323">MEKLMDHCGNVAAERKLRTPGSKRCPEASAWRRPRSRMACYGCPAASGIQLVRRGWWWRPRSRMACCSCPAAR</sequence>
<name>A0A6A3PW08_9STRA</name>
<gene>
    <name evidence="1" type="ORF">PF007_g30413</name>
</gene>
<dbReference type="Proteomes" id="UP000441208">
    <property type="component" value="Unassembled WGS sequence"/>
</dbReference>
<comment type="caution">
    <text evidence="1">The sequence shown here is derived from an EMBL/GenBank/DDBJ whole genome shotgun (WGS) entry which is preliminary data.</text>
</comment>